<proteinExistence type="predicted"/>
<keyword evidence="4" id="KW-1185">Reference proteome</keyword>
<evidence type="ECO:0000313" key="4">
    <source>
        <dbReference type="Proteomes" id="UP000292307"/>
    </source>
</evidence>
<dbReference type="OrthoDB" id="8779015at2"/>
<evidence type="ECO:0008006" key="6">
    <source>
        <dbReference type="Google" id="ProtNLM"/>
    </source>
</evidence>
<feature type="transmembrane region" description="Helical" evidence="1">
    <location>
        <begin position="216"/>
        <end position="237"/>
    </location>
</feature>
<reference evidence="3 4" key="2">
    <citation type="submission" date="2019-02" db="EMBL/GenBank/DDBJ databases">
        <title>Draft Genome Sequences of Six Type Strains of the Genus Massilia.</title>
        <authorList>
            <person name="Miess H."/>
            <person name="Frediansyhah A."/>
            <person name="Gross H."/>
        </authorList>
    </citation>
    <scope>NUCLEOTIDE SEQUENCE [LARGE SCALE GENOMIC DNA]</scope>
    <source>
        <strain evidence="3 4">DSM 17472</strain>
    </source>
</reference>
<feature type="transmembrane region" description="Helical" evidence="1">
    <location>
        <begin position="369"/>
        <end position="390"/>
    </location>
</feature>
<name>A0A411WT50_9BURK</name>
<evidence type="ECO:0000313" key="2">
    <source>
        <dbReference type="EMBL" id="GGY55069.1"/>
    </source>
</evidence>
<evidence type="ECO:0000256" key="1">
    <source>
        <dbReference type="SAM" id="Phobius"/>
    </source>
</evidence>
<evidence type="ECO:0000313" key="5">
    <source>
        <dbReference type="Proteomes" id="UP000628442"/>
    </source>
</evidence>
<accession>A0A411WT50</accession>
<keyword evidence="1" id="KW-0812">Transmembrane</keyword>
<dbReference type="EMBL" id="CP036401">
    <property type="protein sequence ID" value="QBH99945.1"/>
    <property type="molecule type" value="Genomic_DNA"/>
</dbReference>
<organism evidence="2 5">
    <name type="scientific">Pseudoduganella albidiflava</name>
    <dbReference type="NCBI Taxonomy" id="321983"/>
    <lineage>
        <taxon>Bacteria</taxon>
        <taxon>Pseudomonadati</taxon>
        <taxon>Pseudomonadota</taxon>
        <taxon>Betaproteobacteria</taxon>
        <taxon>Burkholderiales</taxon>
        <taxon>Oxalobacteraceae</taxon>
        <taxon>Telluria group</taxon>
        <taxon>Pseudoduganella</taxon>
    </lineage>
</organism>
<dbReference type="Proteomes" id="UP000628442">
    <property type="component" value="Unassembled WGS sequence"/>
</dbReference>
<reference evidence="2" key="3">
    <citation type="submission" date="2022-12" db="EMBL/GenBank/DDBJ databases">
        <authorList>
            <person name="Sun Q."/>
            <person name="Kim S."/>
        </authorList>
    </citation>
    <scope>NUCLEOTIDE SEQUENCE</scope>
    <source>
        <strain evidence="2">KCTC 12343</strain>
    </source>
</reference>
<evidence type="ECO:0000313" key="3">
    <source>
        <dbReference type="EMBL" id="QBH99945.1"/>
    </source>
</evidence>
<dbReference type="RefSeq" id="WP_131144094.1">
    <property type="nucleotide sequence ID" value="NZ_BMWV01000010.1"/>
</dbReference>
<reference evidence="2" key="1">
    <citation type="journal article" date="2014" name="Int. J. Syst. Evol. Microbiol.">
        <title>Complete genome sequence of Corynebacterium casei LMG S-19264T (=DSM 44701T), isolated from a smear-ripened cheese.</title>
        <authorList>
            <consortium name="US DOE Joint Genome Institute (JGI-PGF)"/>
            <person name="Walter F."/>
            <person name="Albersmeier A."/>
            <person name="Kalinowski J."/>
            <person name="Ruckert C."/>
        </authorList>
    </citation>
    <scope>NUCLEOTIDE SEQUENCE</scope>
    <source>
        <strain evidence="2">KCTC 12343</strain>
    </source>
</reference>
<feature type="transmembrane region" description="Helical" evidence="1">
    <location>
        <begin position="141"/>
        <end position="159"/>
    </location>
</feature>
<gene>
    <name evidence="3" type="ORF">EYF70_03115</name>
    <name evidence="2" type="ORF">GCM10007387_41900</name>
</gene>
<dbReference type="Proteomes" id="UP000292307">
    <property type="component" value="Chromosome"/>
</dbReference>
<feature type="transmembrane region" description="Helical" evidence="1">
    <location>
        <begin position="77"/>
        <end position="99"/>
    </location>
</feature>
<feature type="transmembrane region" description="Helical" evidence="1">
    <location>
        <begin position="192"/>
        <end position="209"/>
    </location>
</feature>
<feature type="transmembrane region" description="Helical" evidence="1">
    <location>
        <begin position="342"/>
        <end position="362"/>
    </location>
</feature>
<protein>
    <recommendedName>
        <fullName evidence="6">Glycosyltransferase RgtA/B/C/D-like domain-containing protein</fullName>
    </recommendedName>
</protein>
<feature type="transmembrane region" description="Helical" evidence="1">
    <location>
        <begin position="111"/>
        <end position="135"/>
    </location>
</feature>
<sequence length="536" mass="58387">MKLDKLWLVAAVVLLGLAASLLRFKTILSGDSLFMEQLVVDLVQDGGRWIDWKFPVAPAFVPDMLLYFALYPALPDAATRIFAVSVAQAAILTGTVLWFSWQIYPALSRRAAAVMVLGMAFLTLTAARSSMWLYFYSTNNHLPAVLFGLAGLAMAMRYVATGSRRAALAIVAITIAGCISTSLFYLTVVMPALLLLACSWLMLRGAAMAQARRRVLLLAGCIVIGLIAADLLLKVLVHYKPLGGIDNIAPGPAGRAMTLFVAATLAAFDLANPYTFSLAVLLAASLLFVLFHFARSVTADATGLRAGFQDSPRIAVTGAMLGASLLLTLLGALLAGRFGDEYAYRYFTFPLLLAAVLAIVLLDRGVPRFVWDAVLLAGGALTLAGCLNTARTATPIATTNPIADCLMDVERQNFTLRGGISDYWTGPQVRQFMPKKLHILDTYNDLVPHFWVTTIGPLLRPERYPQIKYNFALLRPRGDTSGFNYTAETTGKNLPQPSRVHVCQTGNEVWLYDGNELDDAVRKVAARYMQEKGIHR</sequence>
<keyword evidence="1" id="KW-1133">Transmembrane helix</keyword>
<dbReference type="AlphaFoldDB" id="A0A411WT50"/>
<feature type="transmembrane region" description="Helical" evidence="1">
    <location>
        <begin position="274"/>
        <end position="293"/>
    </location>
</feature>
<keyword evidence="1" id="KW-0472">Membrane</keyword>
<dbReference type="EMBL" id="BMWV01000010">
    <property type="protein sequence ID" value="GGY55069.1"/>
    <property type="molecule type" value="Genomic_DNA"/>
</dbReference>
<feature type="transmembrane region" description="Helical" evidence="1">
    <location>
        <begin position="314"/>
        <end position="336"/>
    </location>
</feature>